<protein>
    <submittedName>
        <fullName evidence="2">Uncharacterized protein</fullName>
    </submittedName>
</protein>
<keyword evidence="3" id="KW-1185">Reference proteome</keyword>
<gene>
    <name evidence="2" type="ORF">PLEPLA_LOCUS35797</name>
</gene>
<sequence>MPHLLTWRTNGLCRSQPASRGRWEQTSNALASPAGSRLVVHLFIQCVISSMSRLLTQRRQEVFDLYSRQPPGVVLSSTSGLVQCSIPALEDFIVFEDTVPLISGGLVSSSSTTPPFPESRLTPQRLPVCRARAPTRSTRLSLSRQQDAPLLLLLFFLLLLFLLLSGAVRRPELTLPGTERDEAPAGSPGTARRYMDVMLVETSLLVLQGPDGS</sequence>
<feature type="transmembrane region" description="Helical" evidence="1">
    <location>
        <begin position="148"/>
        <end position="168"/>
    </location>
</feature>
<keyword evidence="1" id="KW-0472">Membrane</keyword>
<reference evidence="2" key="1">
    <citation type="submission" date="2020-03" db="EMBL/GenBank/DDBJ databases">
        <authorList>
            <person name="Weist P."/>
        </authorList>
    </citation>
    <scope>NUCLEOTIDE SEQUENCE</scope>
</reference>
<dbReference type="Proteomes" id="UP001153269">
    <property type="component" value="Unassembled WGS sequence"/>
</dbReference>
<name>A0A9N7VEU1_PLEPL</name>
<keyword evidence="1" id="KW-1133">Transmembrane helix</keyword>
<proteinExistence type="predicted"/>
<evidence type="ECO:0000256" key="1">
    <source>
        <dbReference type="SAM" id="Phobius"/>
    </source>
</evidence>
<organism evidence="2 3">
    <name type="scientific">Pleuronectes platessa</name>
    <name type="common">European plaice</name>
    <dbReference type="NCBI Taxonomy" id="8262"/>
    <lineage>
        <taxon>Eukaryota</taxon>
        <taxon>Metazoa</taxon>
        <taxon>Chordata</taxon>
        <taxon>Craniata</taxon>
        <taxon>Vertebrata</taxon>
        <taxon>Euteleostomi</taxon>
        <taxon>Actinopterygii</taxon>
        <taxon>Neopterygii</taxon>
        <taxon>Teleostei</taxon>
        <taxon>Neoteleostei</taxon>
        <taxon>Acanthomorphata</taxon>
        <taxon>Carangaria</taxon>
        <taxon>Pleuronectiformes</taxon>
        <taxon>Pleuronectoidei</taxon>
        <taxon>Pleuronectidae</taxon>
        <taxon>Pleuronectes</taxon>
    </lineage>
</organism>
<accession>A0A9N7VEU1</accession>
<evidence type="ECO:0000313" key="2">
    <source>
        <dbReference type="EMBL" id="CAB1448134.1"/>
    </source>
</evidence>
<evidence type="ECO:0000313" key="3">
    <source>
        <dbReference type="Proteomes" id="UP001153269"/>
    </source>
</evidence>
<dbReference type="AlphaFoldDB" id="A0A9N7VEU1"/>
<dbReference type="EMBL" id="CADEAL010003966">
    <property type="protein sequence ID" value="CAB1448134.1"/>
    <property type="molecule type" value="Genomic_DNA"/>
</dbReference>
<comment type="caution">
    <text evidence="2">The sequence shown here is derived from an EMBL/GenBank/DDBJ whole genome shotgun (WGS) entry which is preliminary data.</text>
</comment>
<keyword evidence="1" id="KW-0812">Transmembrane</keyword>